<name>A0A0W0Z7V5_9GAMM</name>
<dbReference type="AlphaFoldDB" id="A0A0W0Z7V5"/>
<protein>
    <submittedName>
        <fullName evidence="1">Uncharacterized protein</fullName>
    </submittedName>
</protein>
<dbReference type="PATRIC" id="fig|1122169.6.peg.321"/>
<organism evidence="1 2">
    <name type="scientific">Legionella shakespearei DSM 23087</name>
    <dbReference type="NCBI Taxonomy" id="1122169"/>
    <lineage>
        <taxon>Bacteria</taxon>
        <taxon>Pseudomonadati</taxon>
        <taxon>Pseudomonadota</taxon>
        <taxon>Gammaproteobacteria</taxon>
        <taxon>Legionellales</taxon>
        <taxon>Legionellaceae</taxon>
        <taxon>Legionella</taxon>
    </lineage>
</organism>
<reference evidence="1 2" key="1">
    <citation type="submission" date="2015-11" db="EMBL/GenBank/DDBJ databases">
        <title>Genomic analysis of 38 Legionella species identifies large and diverse effector repertoires.</title>
        <authorList>
            <person name="Burstein D."/>
            <person name="Amaro F."/>
            <person name="Zusman T."/>
            <person name="Lifshitz Z."/>
            <person name="Cohen O."/>
            <person name="Gilbert J.A."/>
            <person name="Pupko T."/>
            <person name="Shuman H.A."/>
            <person name="Segal G."/>
        </authorList>
    </citation>
    <scope>NUCLEOTIDE SEQUENCE [LARGE SCALE GENOMIC DNA]</scope>
    <source>
        <strain evidence="1 2">ATCC 49655</strain>
    </source>
</reference>
<evidence type="ECO:0000313" key="2">
    <source>
        <dbReference type="Proteomes" id="UP000054600"/>
    </source>
</evidence>
<proteinExistence type="predicted"/>
<evidence type="ECO:0000313" key="1">
    <source>
        <dbReference type="EMBL" id="KTD65218.1"/>
    </source>
</evidence>
<gene>
    <name evidence="1" type="ORF">Lsha_0291</name>
</gene>
<dbReference type="EMBL" id="LNYW01000015">
    <property type="protein sequence ID" value="KTD65218.1"/>
    <property type="molecule type" value="Genomic_DNA"/>
</dbReference>
<accession>A0A0W0Z7V5</accession>
<sequence length="645" mass="74061">MSYGDHRVDQRFIDKARRVPDNERVKWLLRHKPVPVSYEDKDTGKRHLVRMPALAVFAAEALFNKVTLDVSLTSRIRNKLRFSSLPQTDTYYNEHGSLSSVFDPLRQYSASLFRSFYQNNIPLSAESIALLENDFGRVRLAVQDILPREYISLSPAVLWPYFAETGSLDEIEQQKRRTVFAVLSPKLKALIVLYMQKNGVDSTEQWMDREALKAIVSAWTFETSCMMLPNKNEIPHLLFPLYPEVIANWTQKRWKKNIKFWLNNPDEVDEATMALIIKEFMNRFGEEGVRDLRAEITPKQRGRFSRDLLLASETVLVHRLVDECVTALDSPETRDVSLAELNAFSDCLDTSSEEEQEFKTRVSGIKEKFLQQLSETSTDLATNVAILKLVMDHYKPSCHPQFVNRIQIDDTVELSKLRTEMITTMVWLTLKSKSPLLKRQSDELLRRSMLSLNREVLGDLVGYIKNNPGNLAAIWSTFCLADSQVSNIMTMLDWLRSQSILSTDDLNKVKNKLVQSTPLPTVSAPLDFTFCYLTLIQAAGIAIPKEHLNQKGLYTPGFFHEVHKQNMQEKRGWLREIFRHGSPGLSQLIEKVRTDEQVYEALYHLYQYPENLPYEVTGIIENILKSHSVLFPTPGESVSLSMGVS</sequence>
<dbReference type="Proteomes" id="UP000054600">
    <property type="component" value="Unassembled WGS sequence"/>
</dbReference>
<keyword evidence="2" id="KW-1185">Reference proteome</keyword>
<dbReference type="RefSeq" id="WP_155823875.1">
    <property type="nucleotide sequence ID" value="NZ_KB892424.1"/>
</dbReference>
<comment type="caution">
    <text evidence="1">The sequence shown here is derived from an EMBL/GenBank/DDBJ whole genome shotgun (WGS) entry which is preliminary data.</text>
</comment>